<reference evidence="4 5" key="2">
    <citation type="submission" date="2020-02" db="EMBL/GenBank/DDBJ databases">
        <authorList>
            <person name="Sun Q."/>
            <person name="Inoue M."/>
        </authorList>
    </citation>
    <scope>NUCLEOTIDE SEQUENCE [LARGE SCALE GENOMIC DNA]</scope>
    <source>
        <strain evidence="4 5">KCTC 22478</strain>
    </source>
</reference>
<dbReference type="EMBL" id="JAAVUP010000002">
    <property type="protein sequence ID" value="NKE17149.1"/>
    <property type="molecule type" value="Genomic_DNA"/>
</dbReference>
<dbReference type="InterPro" id="IPR050261">
    <property type="entry name" value="FrsA_esterase"/>
</dbReference>
<feature type="chain" id="PRO_5040767059" evidence="2">
    <location>
        <begin position="22"/>
        <end position="259"/>
    </location>
</feature>
<dbReference type="Gene3D" id="3.40.50.1820">
    <property type="entry name" value="alpha/beta hydrolase"/>
    <property type="match status" value="1"/>
</dbReference>
<dbReference type="PANTHER" id="PTHR22946">
    <property type="entry name" value="DIENELACTONE HYDROLASE DOMAIN-CONTAINING PROTEIN-RELATED"/>
    <property type="match status" value="1"/>
</dbReference>
<evidence type="ECO:0000313" key="6">
    <source>
        <dbReference type="Proteomes" id="UP001138708"/>
    </source>
</evidence>
<evidence type="ECO:0000313" key="5">
    <source>
        <dbReference type="Proteomes" id="UP000746741"/>
    </source>
</evidence>
<keyword evidence="1" id="KW-0378">Hydrolase</keyword>
<dbReference type="Proteomes" id="UP001138708">
    <property type="component" value="Unassembled WGS sequence"/>
</dbReference>
<comment type="caution">
    <text evidence="3">The sequence shown here is derived from an EMBL/GenBank/DDBJ whole genome shotgun (WGS) entry which is preliminary data.</text>
</comment>
<proteinExistence type="predicted"/>
<dbReference type="GO" id="GO:0052689">
    <property type="term" value="F:carboxylic ester hydrolase activity"/>
    <property type="evidence" value="ECO:0007669"/>
    <property type="project" value="UniProtKB-ARBA"/>
</dbReference>
<evidence type="ECO:0000313" key="3">
    <source>
        <dbReference type="EMBL" id="MBR0659719.1"/>
    </source>
</evidence>
<dbReference type="InterPro" id="IPR029058">
    <property type="entry name" value="AB_hydrolase_fold"/>
</dbReference>
<protein>
    <submittedName>
        <fullName evidence="3">Uncharacterized protein</fullName>
    </submittedName>
</protein>
<reference evidence="3" key="3">
    <citation type="journal article" date="2021" name="Syst. Appl. Microbiol.">
        <title>Roseomonas hellenica sp. nov., isolated from roots of wild-growing Alkanna tinctoria.</title>
        <authorList>
            <person name="Rat A."/>
            <person name="Naranjo H.D."/>
            <person name="Lebbe L."/>
            <person name="Cnockaert M."/>
            <person name="Krigas N."/>
            <person name="Grigoriadou K."/>
            <person name="Maloupa E."/>
            <person name="Willems A."/>
        </authorList>
    </citation>
    <scope>NUCLEOTIDE SEQUENCE</scope>
    <source>
        <strain evidence="3">LMG 31161</strain>
    </source>
</reference>
<keyword evidence="5" id="KW-1185">Reference proteome</keyword>
<gene>
    <name evidence="4" type="ORF">GWK15_09360</name>
    <name evidence="3" type="ORF">GXW75_10695</name>
</gene>
<evidence type="ECO:0000313" key="4">
    <source>
        <dbReference type="EMBL" id="NKE17149.1"/>
    </source>
</evidence>
<evidence type="ECO:0000256" key="2">
    <source>
        <dbReference type="SAM" id="SignalP"/>
    </source>
</evidence>
<name>A0A9X9WHA9_9PROT</name>
<feature type="signal peptide" evidence="2">
    <location>
        <begin position="1"/>
        <end position="21"/>
    </location>
</feature>
<sequence>MRHLPLLALAAVLAFAAPADARILLETLDPPVMLEDEGQVAGLLTLPPGAEDAPRPAVLIVPDLFGPDRRSDPYVEQLVAAGLAVLEVAAEPEELTAAQIRRAIAALARHPGVDPTRIGLLAFGQGAFVAARAFSGPDPFAARVLLYPGCGALLATLPEEVPTPRGRLLLLHGAADEANLPADCSALSARLAGPAPARRVAYRDAGYAWDFPQAEPLAPWRHPAPGVAGRVTVRGWPALTAMSAAQAAAFLAVMPATGW</sequence>
<dbReference type="EMBL" id="JAAEDK010000020">
    <property type="protein sequence ID" value="MBR0659719.1"/>
    <property type="molecule type" value="Genomic_DNA"/>
</dbReference>
<organism evidence="3 6">
    <name type="scientific">Neoroseomonas oryzicola</name>
    <dbReference type="NCBI Taxonomy" id="535904"/>
    <lineage>
        <taxon>Bacteria</taxon>
        <taxon>Pseudomonadati</taxon>
        <taxon>Pseudomonadota</taxon>
        <taxon>Alphaproteobacteria</taxon>
        <taxon>Acetobacterales</taxon>
        <taxon>Acetobacteraceae</taxon>
        <taxon>Neoroseomonas</taxon>
    </lineage>
</organism>
<evidence type="ECO:0000256" key="1">
    <source>
        <dbReference type="ARBA" id="ARBA00022801"/>
    </source>
</evidence>
<keyword evidence="2" id="KW-0732">Signal</keyword>
<accession>A0A9X9WHA9</accession>
<dbReference type="Proteomes" id="UP000746741">
    <property type="component" value="Unassembled WGS sequence"/>
</dbReference>
<reference evidence="3" key="1">
    <citation type="submission" date="2020-01" db="EMBL/GenBank/DDBJ databases">
        <authorList>
            <person name="Rat A."/>
        </authorList>
    </citation>
    <scope>NUCLEOTIDE SEQUENCE</scope>
    <source>
        <strain evidence="3">LMG 31161</strain>
    </source>
</reference>
<dbReference type="AlphaFoldDB" id="A0A9X9WHA9"/>
<dbReference type="PANTHER" id="PTHR22946:SF9">
    <property type="entry name" value="POLYKETIDE TRANSFERASE AF380"/>
    <property type="match status" value="1"/>
</dbReference>
<dbReference type="RefSeq" id="WP_168041015.1">
    <property type="nucleotide sequence ID" value="NZ_JAAEDK010000020.1"/>
</dbReference>
<dbReference type="SUPFAM" id="SSF53474">
    <property type="entry name" value="alpha/beta-Hydrolases"/>
    <property type="match status" value="1"/>
</dbReference>